<gene>
    <name evidence="3" type="ORF">C1H76_3499</name>
</gene>
<dbReference type="AlphaFoldDB" id="A0A4U7B9A3"/>
<proteinExistence type="predicted"/>
<evidence type="ECO:0000313" key="4">
    <source>
        <dbReference type="Proteomes" id="UP000308133"/>
    </source>
</evidence>
<comment type="caution">
    <text evidence="3">The sequence shown here is derived from an EMBL/GenBank/DDBJ whole genome shotgun (WGS) entry which is preliminary data.</text>
</comment>
<evidence type="ECO:0000259" key="2">
    <source>
        <dbReference type="Pfam" id="PF12898"/>
    </source>
</evidence>
<reference evidence="3 4" key="1">
    <citation type="submission" date="2018-02" db="EMBL/GenBank/DDBJ databases">
        <title>Draft genome sequences of Elsinoe sp., causing black scab on jojoba.</title>
        <authorList>
            <person name="Stodart B."/>
            <person name="Jeffress S."/>
            <person name="Ash G."/>
            <person name="Arun Chinnappa K."/>
        </authorList>
    </citation>
    <scope>NUCLEOTIDE SEQUENCE [LARGE SCALE GENOMIC DNA]</scope>
    <source>
        <strain evidence="3 4">Hillstone_2</strain>
    </source>
</reference>
<dbReference type="InterPro" id="IPR024630">
    <property type="entry name" value="Stc1"/>
</dbReference>
<feature type="domain" description="Stc1" evidence="2">
    <location>
        <begin position="81"/>
        <end position="154"/>
    </location>
</feature>
<dbReference type="Proteomes" id="UP000308133">
    <property type="component" value="Unassembled WGS sequence"/>
</dbReference>
<dbReference type="EMBL" id="PTQR01000043">
    <property type="protein sequence ID" value="TKX24257.1"/>
    <property type="molecule type" value="Genomic_DNA"/>
</dbReference>
<evidence type="ECO:0000313" key="3">
    <source>
        <dbReference type="EMBL" id="TKX24257.1"/>
    </source>
</evidence>
<protein>
    <submittedName>
        <fullName evidence="3">Stc1 domain-containing protein</fullName>
    </submittedName>
</protein>
<sequence length="238" mass="26190">MTPTTRTVPKPADKAANKWQNFNLFESDSVTSSASAVAAPARSVTSTGQSGVINYDSFVQNPNRGYKRTQQAQFFIPDELKCTLCNVPKNLRGFSLKQQDLYKSTRGAHQIICMTCNGTHKQELTCYICDKTMPLKKFAKSQRRADDKECLDCVAKRIGADDGGAEDLASHTAALSVTDGKGAGEEKEGERGRAVTKWRRWEDPQERVNHAAEWDDGNGLDDDVDVESDDSGDSVFSV</sequence>
<feature type="compositionally biased region" description="Acidic residues" evidence="1">
    <location>
        <begin position="214"/>
        <end position="232"/>
    </location>
</feature>
<feature type="region of interest" description="Disordered" evidence="1">
    <location>
        <begin position="177"/>
        <end position="238"/>
    </location>
</feature>
<evidence type="ECO:0000256" key="1">
    <source>
        <dbReference type="SAM" id="MobiDB-lite"/>
    </source>
</evidence>
<dbReference type="Pfam" id="PF12898">
    <property type="entry name" value="Stc1"/>
    <property type="match status" value="1"/>
</dbReference>
<accession>A0A4U7B9A3</accession>
<organism evidence="3 4">
    <name type="scientific">Elsinoe australis</name>
    <dbReference type="NCBI Taxonomy" id="40998"/>
    <lineage>
        <taxon>Eukaryota</taxon>
        <taxon>Fungi</taxon>
        <taxon>Dikarya</taxon>
        <taxon>Ascomycota</taxon>
        <taxon>Pezizomycotina</taxon>
        <taxon>Dothideomycetes</taxon>
        <taxon>Dothideomycetidae</taxon>
        <taxon>Myriangiales</taxon>
        <taxon>Elsinoaceae</taxon>
        <taxon>Elsinoe</taxon>
    </lineage>
</organism>
<name>A0A4U7B9A3_9PEZI</name>
<feature type="compositionally biased region" description="Basic and acidic residues" evidence="1">
    <location>
        <begin position="182"/>
        <end position="213"/>
    </location>
</feature>